<gene>
    <name evidence="1" type="ORF">FHS38_004021</name>
</gene>
<dbReference type="Pfam" id="PF19561">
    <property type="entry name" value="DUF6083"/>
    <property type="match status" value="1"/>
</dbReference>
<organism evidence="1 2">
    <name type="scientific">Streptomyces netropsis</name>
    <name type="common">Streptoverticillium netropsis</name>
    <dbReference type="NCBI Taxonomy" id="55404"/>
    <lineage>
        <taxon>Bacteria</taxon>
        <taxon>Bacillati</taxon>
        <taxon>Actinomycetota</taxon>
        <taxon>Actinomycetes</taxon>
        <taxon>Kitasatosporales</taxon>
        <taxon>Streptomycetaceae</taxon>
        <taxon>Streptomyces</taxon>
    </lineage>
</organism>
<evidence type="ECO:0000313" key="1">
    <source>
        <dbReference type="EMBL" id="MBB4887953.1"/>
    </source>
</evidence>
<comment type="caution">
    <text evidence="1">The sequence shown here is derived from an EMBL/GenBank/DDBJ whole genome shotgun (WGS) entry which is preliminary data.</text>
</comment>
<dbReference type="InterPro" id="IPR045729">
    <property type="entry name" value="DUF6083"/>
</dbReference>
<dbReference type="EMBL" id="JACHJG010000008">
    <property type="protein sequence ID" value="MBB4887953.1"/>
    <property type="molecule type" value="Genomic_DNA"/>
</dbReference>
<dbReference type="RefSeq" id="WP_184735212.1">
    <property type="nucleotide sequence ID" value="NZ_BMRW01000008.1"/>
</dbReference>
<sequence>MGDYRTTPTDACPADHGPARDRGQPFGRLCDLCYSRLINETDNRQAIEEGATAALPHCPDCELRQDRYKTGYDRYVLLEPGYEPPAHTVPVGQRWIVRADGRAVNTGDTEPPLEAVCRIPHRLVCPCGPPPTHPTLKALWDYNSGLTPCFNPPAAETG</sequence>
<accession>A0A7W7LE19</accession>
<proteinExistence type="predicted"/>
<dbReference type="AlphaFoldDB" id="A0A7W7LE19"/>
<keyword evidence="2" id="KW-1185">Reference proteome</keyword>
<name>A0A7W7LE19_STRNE</name>
<reference evidence="1 2" key="1">
    <citation type="submission" date="2020-08" db="EMBL/GenBank/DDBJ databases">
        <title>Genomic Encyclopedia of Type Strains, Phase III (KMG-III): the genomes of soil and plant-associated and newly described type strains.</title>
        <authorList>
            <person name="Whitman W."/>
        </authorList>
    </citation>
    <scope>NUCLEOTIDE SEQUENCE [LARGE SCALE GENOMIC DNA]</scope>
    <source>
        <strain evidence="1 2">CECT 3265</strain>
    </source>
</reference>
<protein>
    <submittedName>
        <fullName evidence="1">Uncharacterized protein</fullName>
    </submittedName>
</protein>
<dbReference type="Proteomes" id="UP000556436">
    <property type="component" value="Unassembled WGS sequence"/>
</dbReference>
<evidence type="ECO:0000313" key="2">
    <source>
        <dbReference type="Proteomes" id="UP000556436"/>
    </source>
</evidence>